<feature type="transmembrane region" description="Helical" evidence="17">
    <location>
        <begin position="1640"/>
        <end position="1660"/>
    </location>
</feature>
<evidence type="ECO:0000256" key="15">
    <source>
        <dbReference type="SAM" id="Coils"/>
    </source>
</evidence>
<evidence type="ECO:0000256" key="1">
    <source>
        <dbReference type="ARBA" id="ARBA00004651"/>
    </source>
</evidence>
<keyword evidence="11 17" id="KW-0472">Membrane</keyword>
<feature type="compositionally biased region" description="Basic and acidic residues" evidence="16">
    <location>
        <begin position="1899"/>
        <end position="1909"/>
    </location>
</feature>
<feature type="compositionally biased region" description="Polar residues" evidence="16">
    <location>
        <begin position="2596"/>
        <end position="2605"/>
    </location>
</feature>
<evidence type="ECO:0000256" key="16">
    <source>
        <dbReference type="SAM" id="MobiDB-lite"/>
    </source>
</evidence>
<proteinExistence type="inferred from homology"/>
<accession>A0A9E7JMJ1</accession>
<comment type="catalytic activity">
    <reaction evidence="14">
        <text>[(1-&gt;3)-beta-D-glucosyl](n) + UDP-alpha-D-glucose = [(1-&gt;3)-beta-D-glucosyl](n+1) + UDP + H(+)</text>
        <dbReference type="Rhea" id="RHEA:21476"/>
        <dbReference type="Rhea" id="RHEA-COMP:11146"/>
        <dbReference type="Rhea" id="RHEA-COMP:14303"/>
        <dbReference type="ChEBI" id="CHEBI:15378"/>
        <dbReference type="ChEBI" id="CHEBI:37671"/>
        <dbReference type="ChEBI" id="CHEBI:58223"/>
        <dbReference type="ChEBI" id="CHEBI:58885"/>
        <dbReference type="EC" id="2.4.1.34"/>
    </reaction>
</comment>
<evidence type="ECO:0000256" key="9">
    <source>
        <dbReference type="ARBA" id="ARBA00022960"/>
    </source>
</evidence>
<dbReference type="Proteomes" id="UP001055439">
    <property type="component" value="Chromosome 2"/>
</dbReference>
<dbReference type="Pfam" id="PF25968">
    <property type="entry name" value="CALS1"/>
    <property type="match status" value="1"/>
</dbReference>
<dbReference type="InterPro" id="IPR008545">
    <property type="entry name" value="Web"/>
</dbReference>
<evidence type="ECO:0000256" key="6">
    <source>
        <dbReference type="ARBA" id="ARBA00022676"/>
    </source>
</evidence>
<keyword evidence="5" id="KW-1003">Cell membrane</keyword>
<feature type="transmembrane region" description="Helical" evidence="17">
    <location>
        <begin position="1666"/>
        <end position="1688"/>
    </location>
</feature>
<name>A0A9E7JMJ1_9LILI</name>
<keyword evidence="10 17" id="KW-1133">Transmembrane helix</keyword>
<evidence type="ECO:0000256" key="10">
    <source>
        <dbReference type="ARBA" id="ARBA00022989"/>
    </source>
</evidence>
<evidence type="ECO:0000256" key="5">
    <source>
        <dbReference type="ARBA" id="ARBA00022475"/>
    </source>
</evidence>
<dbReference type="Pfam" id="PF14288">
    <property type="entry name" value="FKS1_dom1"/>
    <property type="match status" value="1"/>
</dbReference>
<dbReference type="GO" id="GO:0000148">
    <property type="term" value="C:1,3-beta-D-glucan synthase complex"/>
    <property type="evidence" value="ECO:0007669"/>
    <property type="project" value="InterPro"/>
</dbReference>
<dbReference type="PANTHER" id="PTHR12741:SF67">
    <property type="entry name" value="CALLOSE SYNTHASE 10"/>
    <property type="match status" value="1"/>
</dbReference>
<comment type="similarity">
    <text evidence="3">Belongs to the glycosyltransferase 48 family.</text>
</comment>
<sequence>MSGARVPRPSRGARGEVRSVYNWERLVRATLQREQLRSSGQGPGGRPAEGIAGAVPPSLVSTNIDHILQAANEIEDEDPNVARILCEQAYTMAQNLDPSSAGRGVLQFKTGLMSVIKQKLAKKDGTAIDRGHDIDILWEFFVRFKRRHRVDDIQKEHERLRETGTFSTEMGVRAVQMKKVYATLKALLDVLAVLAGESASDGVGRLVRKIRKSDATLGGELMPYNIVPVDAPSLTNAISFFPEVRAAISAIGYPSEFPRFSANSQVPQQRNKDMFDLLEFIFGFQKDNIRNQRENVILALANAQVRLGLPDELEPKVDEKAVTEVFRKVLDNYIKWCRYLGTRIAWNSLEALNKNRKVILVSLYYLIWGEAANVRFLPECICYIFHHMAKDLDAILDSQNAVPAKSCICADGSVSYLKQVIFPIYETMAVEAASNNNGKAAHSAWRNYDDFNEYFWSPSCFELKWPLKDESSFLRKPKKWKRTGKTGFVEHRTFLHLYRSFHRLWIFLFLMFQIKPLVDPTKVIVELNGLQYSWHDLVSKGNRNALTVLSLWAPVFAIYLMDIHIWYTLLSALVGGLLGALGRLGEIRSLDMFHKRFESFPEAFVKNLVSSQMKRSIPNRLPAQDSKDMDRDHAAKFSPFWNEIIKSLREEDYISNREMDLLSIPSNSGTWRLVQWPLFLLTSKIPLAIDLALDCKDTQTDLWNRISKDKYMAYAVKEVYYSMERILLSVVDGEGRLWVEKLFQELNNSISVDSLVVTITLKKLQLVLSRFSALAGLLIRDETPELAIGASKAVHELYDVVTHDFLTSNLSEQLDSWQLLARARNEGRLFSKISWPRDRETREQVKRLYLLLTVKDSATNIPKNLEARRRLQFFANSLFMNLPLPKPVSEMMPFSVFTPYYSETVLYSYSDLRVENEDGISILFYLQKIFPVRFSMDFVMRGSPCLTFDVMSGSLPTSIDDEWENFLERIKSTADAVEDNDNLELRFWASYRGQTLARTVRGMMYYRRALMLQSYLEKRYLGGIEDGYSGADYMSTQGYELSPESRARADLKFTYVVSCQIYGQQKQKGAQEAADIALLMQRNEALRVAFIHVEENALADGTISKEFYSKLVKADANGKDQEIYSIKLPGDPKLGEGKPENQNHAIIFTRGDAIQTIDMNQDNYLEEAMKIRNLLEEFNGKHDLRAPTILGVREHVFTGSVSSLAWFMSNQETSFVTLGQRVLAYPLKVRMHYGHPDVFDRTFHITRGGISKASRVINISEDIYAGFNSTLRQGNITHHEYIQVGKGRDVGLNQIALFEGKVAGGNGEQVLSRDVYRLGQLFDFFRMLSFFFTTVGYYVCTMMTVLTVYIFLYGRVYLALSGLDSAISTKARMLGNTALDAALNAQFLVQIGVFTAVPMIMGFILELGLMKAVFSFVTMQLQLCAVFFTFSLGTRTHYFGRTILHGGAKYKATGRGFVVRHIKFAENYRLYSRSHFVKALEVALLLIVYIAYGYTRNGASSFILLTVSSWILVISWLFAPYIFNPSGFEWQKTVEDFDDWTAWLLYKGGVGIKGENSWESWWDEEQSHIQTLRGKILETILSLRFFIFQYGIVYKLHLTGDDTSFAIYGFSWVVLLLIVMIFKVFTISPKKTQIQLMMRLTQGIAAIGLIAGLVLVVALTNLTIPDLFACVLAIIPTGWGTLCLAITWKGLVQSLGLWDSVREIARMYDAGMGMVIFAPVAFLSWFPFVSTFQSRLLFNQAFSRGLEISLILAGNKANFLGPDDIAFWIAVQNVAFNVEMTRYGLASVTWQKSNARFPCRPCFAGYYMGLSIEILLFWFTIAFLHLGMVCVCNAIRSGLSEASNGKATSATPKVSKVARNGSTKSDSGSPSPAQKPSSPVPKVSPSVAKPSSPVPKSRSSLERSPKSAEPKPPIKTSTTPEKPNRTSKGSELQAKLDAIEEDLKKAREQLASAEHEKTQTLEELNEANRLANEMNEKLEAAIVAKKMTEEILEIEKFRADELEQAGIEGAQKREAEHQKELESIRNQHALDASTLLSVTQELQKVKLELASASNVKNTALSEADDAKKIAEVNGEKVEALSREVIHLKSLLDSNLDNMNTEAAEMIKKLNVEMNCLELELESAKTAEEKLPKMESLVEQLRMEVTDARKAESDACEQVEELKKDVASFESRLKEVNQSEKSATESLDITRKKMEEYATLLQNAETEIAALQGKVESMEIEVAKYKSDLKESDRKLDLTQEEAVSLRKTVELLKSELKKLEEEKLQALDKDKIAASDIERLLEEKNKLIDELNTSRDEAEKVKKAMEGLASALHEMSTEARENQERLLAKQAEIEDAQVQIEQLNSAIKNTEERYEVMLDEARYEIVCLKKSVENFETEASNSSTEWDTKELHFINAIKKSEDELSSLKMEMAKFVDSLKLAEQEAQAAKADGIEMLSKLKQAESAATAAYEAAEEAKAETLRLKERLLDKENELQSITQENDDLRVRETTALQKIKDLSSLLEEATAKKTEEKIKLSKSEKEYDILPSMPQEINSREWVLKYHTDDQKPNAESRKGNQNDEEEDPMDIMSKGLASEKDHDAESIDDDADSKLDSGSFDQINSMTESMDYGATSPTKNQEQKKKKAFLHKFGTLLKKGGHKTHK</sequence>
<dbReference type="InterPro" id="IPR026899">
    <property type="entry name" value="FKS1-like_dom1"/>
</dbReference>
<feature type="transmembrane region" description="Helical" evidence="17">
    <location>
        <begin position="1476"/>
        <end position="1495"/>
    </location>
</feature>
<feature type="domain" description="1,3-beta-glucan synthase component FKS1-like" evidence="18">
    <location>
        <begin position="355"/>
        <end position="468"/>
    </location>
</feature>
<comment type="similarity">
    <text evidence="2">Belongs to the WEB family.</text>
</comment>
<feature type="transmembrane region" description="Helical" evidence="17">
    <location>
        <begin position="1605"/>
        <end position="1628"/>
    </location>
</feature>
<evidence type="ECO:0000256" key="3">
    <source>
        <dbReference type="ARBA" id="ARBA00009040"/>
    </source>
</evidence>
<gene>
    <name evidence="19" type="ORF">MUK42_26977</name>
</gene>
<dbReference type="GO" id="GO:0008360">
    <property type="term" value="P:regulation of cell shape"/>
    <property type="evidence" value="ECO:0007669"/>
    <property type="project" value="UniProtKB-KW"/>
</dbReference>
<dbReference type="Pfam" id="PF05701">
    <property type="entry name" value="WEMBL"/>
    <property type="match status" value="1"/>
</dbReference>
<evidence type="ECO:0000256" key="2">
    <source>
        <dbReference type="ARBA" id="ARBA00005485"/>
    </source>
</evidence>
<feature type="coiled-coil region" evidence="15">
    <location>
        <begin position="2099"/>
        <end position="2522"/>
    </location>
</feature>
<evidence type="ECO:0000256" key="8">
    <source>
        <dbReference type="ARBA" id="ARBA00022692"/>
    </source>
</evidence>
<dbReference type="InterPro" id="IPR003440">
    <property type="entry name" value="Glyco_trans_48_dom"/>
</dbReference>
<keyword evidence="9" id="KW-0133">Cell shape</keyword>
<organism evidence="19 20">
    <name type="scientific">Musa troglodytarum</name>
    <name type="common">fe'i banana</name>
    <dbReference type="NCBI Taxonomy" id="320322"/>
    <lineage>
        <taxon>Eukaryota</taxon>
        <taxon>Viridiplantae</taxon>
        <taxon>Streptophyta</taxon>
        <taxon>Embryophyta</taxon>
        <taxon>Tracheophyta</taxon>
        <taxon>Spermatophyta</taxon>
        <taxon>Magnoliopsida</taxon>
        <taxon>Liliopsida</taxon>
        <taxon>Zingiberales</taxon>
        <taxon>Musaceae</taxon>
        <taxon>Musa</taxon>
    </lineage>
</organism>
<protein>
    <recommendedName>
        <fullName evidence="13">1,3-beta-glucan synthase</fullName>
        <ecNumber evidence="4">2.4.1.34</ecNumber>
    </recommendedName>
    <alternativeName>
        <fullName evidence="13">1,3-beta-glucan synthase</fullName>
    </alternativeName>
</protein>
<evidence type="ECO:0000259" key="18">
    <source>
        <dbReference type="SMART" id="SM01205"/>
    </source>
</evidence>
<comment type="subcellular location">
    <subcellularLocation>
        <location evidence="1">Cell membrane</location>
        <topology evidence="1">Multi-pass membrane protein</topology>
    </subcellularLocation>
</comment>
<dbReference type="Pfam" id="PF02364">
    <property type="entry name" value="Glucan_synthase"/>
    <property type="match status" value="1"/>
</dbReference>
<feature type="transmembrane region" description="Helical" evidence="17">
    <location>
        <begin position="1806"/>
        <end position="1828"/>
    </location>
</feature>
<feature type="compositionally biased region" description="Basic and acidic residues" evidence="16">
    <location>
        <begin position="2537"/>
        <end position="2558"/>
    </location>
</feature>
<dbReference type="GO" id="GO:0006075">
    <property type="term" value="P:(1-&gt;3)-beta-D-glucan biosynthetic process"/>
    <property type="evidence" value="ECO:0007669"/>
    <property type="project" value="InterPro"/>
</dbReference>
<keyword evidence="8 17" id="KW-0812">Transmembrane</keyword>
<keyword evidence="15" id="KW-0175">Coiled coil</keyword>
<evidence type="ECO:0000256" key="14">
    <source>
        <dbReference type="ARBA" id="ARBA00047777"/>
    </source>
</evidence>
<evidence type="ECO:0000256" key="13">
    <source>
        <dbReference type="ARBA" id="ARBA00032165"/>
    </source>
</evidence>
<feature type="region of interest" description="Disordered" evidence="16">
    <location>
        <begin position="34"/>
        <end position="54"/>
    </location>
</feature>
<feature type="region of interest" description="Disordered" evidence="16">
    <location>
        <begin position="2537"/>
        <end position="2643"/>
    </location>
</feature>
<feature type="transmembrane region" description="Helical" evidence="17">
    <location>
        <begin position="1502"/>
        <end position="1523"/>
    </location>
</feature>
<feature type="compositionally biased region" description="Polar residues" evidence="16">
    <location>
        <begin position="1842"/>
        <end position="1852"/>
    </location>
</feature>
<keyword evidence="7" id="KW-0808">Transferase</keyword>
<evidence type="ECO:0000313" key="20">
    <source>
        <dbReference type="Proteomes" id="UP001055439"/>
    </source>
</evidence>
<feature type="transmembrane region" description="Helical" evidence="17">
    <location>
        <begin position="1327"/>
        <end position="1352"/>
    </location>
</feature>
<dbReference type="EC" id="2.4.1.34" evidence="4"/>
<feature type="transmembrane region" description="Helical" evidence="17">
    <location>
        <begin position="1412"/>
        <end position="1432"/>
    </location>
</feature>
<dbReference type="SMART" id="SM01205">
    <property type="entry name" value="FKS1_dom1"/>
    <property type="match status" value="1"/>
</dbReference>
<dbReference type="EMBL" id="CP097504">
    <property type="protein sequence ID" value="URD86792.1"/>
    <property type="molecule type" value="Genomic_DNA"/>
</dbReference>
<keyword evidence="12" id="KW-0961">Cell wall biogenesis/degradation</keyword>
<feature type="compositionally biased region" description="Low complexity" evidence="16">
    <location>
        <begin position="1869"/>
        <end position="1898"/>
    </location>
</feature>
<keyword evidence="6" id="KW-0328">Glycosyltransferase</keyword>
<feature type="compositionally biased region" description="Polar residues" evidence="16">
    <location>
        <begin position="1915"/>
        <end position="1930"/>
    </location>
</feature>
<evidence type="ECO:0000313" key="19">
    <source>
        <dbReference type="EMBL" id="URD86792.1"/>
    </source>
</evidence>
<keyword evidence="20" id="KW-1185">Reference proteome</keyword>
<feature type="transmembrane region" description="Helical" evidence="17">
    <location>
        <begin position="1708"/>
        <end position="1728"/>
    </location>
</feature>
<evidence type="ECO:0000256" key="11">
    <source>
        <dbReference type="ARBA" id="ARBA00023136"/>
    </source>
</evidence>
<dbReference type="InterPro" id="IPR058851">
    <property type="entry name" value="CALS1_helical"/>
</dbReference>
<evidence type="ECO:0000256" key="4">
    <source>
        <dbReference type="ARBA" id="ARBA00012589"/>
    </source>
</evidence>
<reference evidence="19" key="1">
    <citation type="submission" date="2022-05" db="EMBL/GenBank/DDBJ databases">
        <title>The Musa troglodytarum L. genome provides insights into the mechanism of non-climacteric behaviour and enrichment of carotenoids.</title>
        <authorList>
            <person name="Wang J."/>
        </authorList>
    </citation>
    <scope>NUCLEOTIDE SEQUENCE</scope>
    <source>
        <tissue evidence="19">Leaf</tissue>
    </source>
</reference>
<evidence type="ECO:0000256" key="17">
    <source>
        <dbReference type="SAM" id="Phobius"/>
    </source>
</evidence>
<dbReference type="GO" id="GO:0005886">
    <property type="term" value="C:plasma membrane"/>
    <property type="evidence" value="ECO:0007669"/>
    <property type="project" value="TreeGrafter"/>
</dbReference>
<dbReference type="PANTHER" id="PTHR12741">
    <property type="entry name" value="LYST-INTERACTING PROTEIN LIP5 DOPAMINE RESPONSIVE PROTEIN DRG-1"/>
    <property type="match status" value="1"/>
</dbReference>
<evidence type="ECO:0000256" key="12">
    <source>
        <dbReference type="ARBA" id="ARBA00023316"/>
    </source>
</evidence>
<dbReference type="OrthoDB" id="1880850at2759"/>
<feature type="region of interest" description="Disordered" evidence="16">
    <location>
        <begin position="1842"/>
        <end position="1931"/>
    </location>
</feature>
<feature type="transmembrane region" description="Helical" evidence="17">
    <location>
        <begin position="1387"/>
        <end position="1405"/>
    </location>
</feature>
<evidence type="ECO:0000256" key="7">
    <source>
        <dbReference type="ARBA" id="ARBA00022679"/>
    </source>
</evidence>
<dbReference type="GO" id="GO:0003843">
    <property type="term" value="F:1,3-beta-D-glucan synthase activity"/>
    <property type="evidence" value="ECO:0007669"/>
    <property type="project" value="UniProtKB-EC"/>
</dbReference>